<keyword evidence="7" id="KW-0106">Calcium</keyword>
<keyword evidence="6" id="KW-0378">Hydrolase</keyword>
<evidence type="ECO:0000256" key="2">
    <source>
        <dbReference type="ARBA" id="ARBA00008779"/>
    </source>
</evidence>
<dbReference type="InterPro" id="IPR017850">
    <property type="entry name" value="Alkaline_phosphatase_core_sf"/>
</dbReference>
<dbReference type="Gene3D" id="3.30.1120.10">
    <property type="match status" value="1"/>
</dbReference>
<dbReference type="InterPro" id="IPR059100">
    <property type="entry name" value="TSP3_bac"/>
</dbReference>
<dbReference type="EMBL" id="JBHTBS010000004">
    <property type="protein sequence ID" value="MFC7337695.1"/>
    <property type="molecule type" value="Genomic_DNA"/>
</dbReference>
<evidence type="ECO:0000313" key="10">
    <source>
        <dbReference type="EMBL" id="MFC7337695.1"/>
    </source>
</evidence>
<evidence type="ECO:0000256" key="6">
    <source>
        <dbReference type="ARBA" id="ARBA00022801"/>
    </source>
</evidence>
<feature type="chain" id="PRO_5046086327" evidence="8">
    <location>
        <begin position="22"/>
        <end position="1024"/>
    </location>
</feature>
<evidence type="ECO:0000256" key="7">
    <source>
        <dbReference type="ARBA" id="ARBA00022837"/>
    </source>
</evidence>
<organism evidence="10 11">
    <name type="scientific">Haloferula chungangensis</name>
    <dbReference type="NCBI Taxonomy" id="1048331"/>
    <lineage>
        <taxon>Bacteria</taxon>
        <taxon>Pseudomonadati</taxon>
        <taxon>Verrucomicrobiota</taxon>
        <taxon>Verrucomicrobiia</taxon>
        <taxon>Verrucomicrobiales</taxon>
        <taxon>Verrucomicrobiaceae</taxon>
        <taxon>Haloferula</taxon>
    </lineage>
</organism>
<dbReference type="SUPFAM" id="SSF53649">
    <property type="entry name" value="Alkaline phosphatase-like"/>
    <property type="match status" value="1"/>
</dbReference>
<evidence type="ECO:0000256" key="5">
    <source>
        <dbReference type="ARBA" id="ARBA00022729"/>
    </source>
</evidence>
<feature type="signal peptide" evidence="8">
    <location>
        <begin position="1"/>
        <end position="21"/>
    </location>
</feature>
<dbReference type="InterPro" id="IPR000917">
    <property type="entry name" value="Sulfatase_N"/>
</dbReference>
<dbReference type="PANTHER" id="PTHR42693:SF53">
    <property type="entry name" value="ENDO-4-O-SULFATASE"/>
    <property type="match status" value="1"/>
</dbReference>
<dbReference type="PANTHER" id="PTHR42693">
    <property type="entry name" value="ARYLSULFATASE FAMILY MEMBER"/>
    <property type="match status" value="1"/>
</dbReference>
<proteinExistence type="inferred from homology"/>
<comment type="similarity">
    <text evidence="2">Belongs to the sulfatase family.</text>
</comment>
<reference evidence="11" key="1">
    <citation type="journal article" date="2019" name="Int. J. Syst. Evol. Microbiol.">
        <title>The Global Catalogue of Microorganisms (GCM) 10K type strain sequencing project: providing services to taxonomists for standard genome sequencing and annotation.</title>
        <authorList>
            <consortium name="The Broad Institute Genomics Platform"/>
            <consortium name="The Broad Institute Genome Sequencing Center for Infectious Disease"/>
            <person name="Wu L."/>
            <person name="Ma J."/>
        </authorList>
    </citation>
    <scope>NUCLEOTIDE SEQUENCE [LARGE SCALE GENOMIC DNA]</scope>
    <source>
        <strain evidence="11">CGMCC 4.1467</strain>
    </source>
</reference>
<comment type="subcellular location">
    <subcellularLocation>
        <location evidence="1">Secreted</location>
    </subcellularLocation>
</comment>
<dbReference type="Gene3D" id="3.40.720.10">
    <property type="entry name" value="Alkaline Phosphatase, subunit A"/>
    <property type="match status" value="1"/>
</dbReference>
<accession>A0ABW2L947</accession>
<dbReference type="Pfam" id="PF18884">
    <property type="entry name" value="TSP3_bac"/>
    <property type="match status" value="2"/>
</dbReference>
<dbReference type="InterPro" id="IPR050738">
    <property type="entry name" value="Sulfatase"/>
</dbReference>
<dbReference type="RefSeq" id="WP_379712216.1">
    <property type="nucleotide sequence ID" value="NZ_JBHTBS010000004.1"/>
</dbReference>
<sequence length="1024" mass="111819">MKTPHSILIACGFLALVPAAARNLDPAKPNVIFIYYDDMGYSDMGIYRADQSSPSLTPNLDSFASEALRFTAGHSADAVCTPSRYAHVTGRYAWRTTLKTGVNGGYTPTLIEDDRFTFPKMFQSLGYHTSMVGKWHVGMQFFDPQGNPIGDLGNNTTALANNLIDFSRPLEDTPFHCGFSYYFGTPASLDMPPYLWIENDQALVKGGMVVNGSVDFSQAVPATNAALAEGRPPTTGNTTKTLRNGAYDPDFIVNDYLQVQAAKVAQILAERADDSQPFYIYIPMPAPHSPWSIQDQFLDSAAFNYGRYLRQTDHYTGMILDALEDPDGDPETDDSLAGNTVVFISSDNGPERFSMEESVPNGYDGNGIFRGVKRDNWEGGTRVPFLVRWPGVVSPGVTNFACWQGDFFASMADFLRYDFAPDEAPDAESFLPILKDQSMPAARRPGTVQHSINGQFAIVDSNGEYKLLDGTGSGGYTATYDTDNILQSNTGGSIRGTPRQLFNLLTDPGETSNLLLSPTQAALDKEAELYALLNEIRGNTTLGTDGDSKVPPLDSDGDGLANYYENLYPMVLDRDDPDDADVDEEPDGLSNLEEFALGTSPMDPDTDGDRLSDFEEAVTFGTLPLNPHSDGDSLPDGDEVFRWGTDPLLSDTDSDGANDDFELQVFTNPLNADSVPGDGSDLISIALSPSELVLAGLNGNATDPSYQPDNFDLSPLTIREREGSNPQWRTRMFFKFDLSTVPGSLESASLRLHQFNRLNEVNWEDIELAVVDQAWSDTPGSYPLFSSTPVKDATTIGNNRDFGTAIDASGFFSGTPGTPGSDAGFDVTPMVTNWLSGNTPNHGWRLAFAAPFNGGSAFSKDDDPATPDQNEAFQLLLNFRTASHADVDEDNDLLLDDYELSHFGDLSESGDGDADKDGRSNLVEQALGNDVSGVEQSRPYGFDFSDPEDVSFFYHRYREAGLGVEVRFSEDLESWHPYTRYFHALPGSVGSDLGSDYEKVKLTPVGNLPSSLFVDFVIHTLRPE</sequence>
<name>A0ABW2L947_9BACT</name>
<gene>
    <name evidence="10" type="ORF">ACFQY0_10945</name>
</gene>
<keyword evidence="5 8" id="KW-0732">Signal</keyword>
<feature type="domain" description="Sulfatase N-terminal" evidence="9">
    <location>
        <begin position="29"/>
        <end position="413"/>
    </location>
</feature>
<comment type="caution">
    <text evidence="10">The sequence shown here is derived from an EMBL/GenBank/DDBJ whole genome shotgun (WGS) entry which is preliminary data.</text>
</comment>
<evidence type="ECO:0000259" key="9">
    <source>
        <dbReference type="Pfam" id="PF00884"/>
    </source>
</evidence>
<keyword evidence="4" id="KW-0479">Metal-binding</keyword>
<protein>
    <submittedName>
        <fullName evidence="10">Sulfatase-like hydrolase/transferase</fullName>
    </submittedName>
</protein>
<evidence type="ECO:0000256" key="3">
    <source>
        <dbReference type="ARBA" id="ARBA00022525"/>
    </source>
</evidence>
<evidence type="ECO:0000256" key="4">
    <source>
        <dbReference type="ARBA" id="ARBA00022723"/>
    </source>
</evidence>
<keyword evidence="3" id="KW-0964">Secreted</keyword>
<dbReference type="InterPro" id="IPR024607">
    <property type="entry name" value="Sulfatase_CS"/>
</dbReference>
<evidence type="ECO:0000313" key="11">
    <source>
        <dbReference type="Proteomes" id="UP001596472"/>
    </source>
</evidence>
<dbReference type="NCBIfam" id="NF033679">
    <property type="entry name" value="DNRLRE_dom"/>
    <property type="match status" value="1"/>
</dbReference>
<dbReference type="Proteomes" id="UP001596472">
    <property type="component" value="Unassembled WGS sequence"/>
</dbReference>
<evidence type="ECO:0000256" key="1">
    <source>
        <dbReference type="ARBA" id="ARBA00004613"/>
    </source>
</evidence>
<dbReference type="PROSITE" id="PS00149">
    <property type="entry name" value="SULFATASE_2"/>
    <property type="match status" value="1"/>
</dbReference>
<keyword evidence="11" id="KW-1185">Reference proteome</keyword>
<dbReference type="Pfam" id="PF00884">
    <property type="entry name" value="Sulfatase"/>
    <property type="match status" value="1"/>
</dbReference>
<evidence type="ECO:0000256" key="8">
    <source>
        <dbReference type="SAM" id="SignalP"/>
    </source>
</evidence>